<dbReference type="Proteomes" id="UP000275408">
    <property type="component" value="Unassembled WGS sequence"/>
</dbReference>
<protein>
    <submittedName>
        <fullName evidence="2">Uncharacterized protein</fullName>
    </submittedName>
</protein>
<comment type="caution">
    <text evidence="2">The sequence shown here is derived from an EMBL/GenBank/DDBJ whole genome shotgun (WGS) entry which is preliminary data.</text>
</comment>
<evidence type="ECO:0000256" key="1">
    <source>
        <dbReference type="SAM" id="MobiDB-lite"/>
    </source>
</evidence>
<feature type="region of interest" description="Disordered" evidence="1">
    <location>
        <begin position="103"/>
        <end position="130"/>
    </location>
</feature>
<evidence type="ECO:0000313" key="2">
    <source>
        <dbReference type="EMBL" id="RMX38202.1"/>
    </source>
</evidence>
<evidence type="ECO:0000313" key="3">
    <source>
        <dbReference type="Proteomes" id="UP000275408"/>
    </source>
</evidence>
<reference evidence="2 3" key="1">
    <citation type="journal article" date="2018" name="Sci. Rep.">
        <title>Comparative analysis of the Pocillopora damicornis genome highlights role of immune system in coral evolution.</title>
        <authorList>
            <person name="Cunning R."/>
            <person name="Bay R.A."/>
            <person name="Gillette P."/>
            <person name="Baker A.C."/>
            <person name="Traylor-Knowles N."/>
        </authorList>
    </citation>
    <scope>NUCLEOTIDE SEQUENCE [LARGE SCALE GENOMIC DNA]</scope>
    <source>
        <strain evidence="2">RSMAS</strain>
        <tissue evidence="2">Whole animal</tissue>
    </source>
</reference>
<proteinExistence type="predicted"/>
<name>A0A3M6T9Y4_POCDA</name>
<dbReference type="EMBL" id="RCHS01004038">
    <property type="protein sequence ID" value="RMX38202.1"/>
    <property type="molecule type" value="Genomic_DNA"/>
</dbReference>
<organism evidence="2 3">
    <name type="scientific">Pocillopora damicornis</name>
    <name type="common">Cauliflower coral</name>
    <name type="synonym">Millepora damicornis</name>
    <dbReference type="NCBI Taxonomy" id="46731"/>
    <lineage>
        <taxon>Eukaryota</taxon>
        <taxon>Metazoa</taxon>
        <taxon>Cnidaria</taxon>
        <taxon>Anthozoa</taxon>
        <taxon>Hexacorallia</taxon>
        <taxon>Scleractinia</taxon>
        <taxon>Astrocoeniina</taxon>
        <taxon>Pocilloporidae</taxon>
        <taxon>Pocillopora</taxon>
    </lineage>
</organism>
<dbReference type="AlphaFoldDB" id="A0A3M6T9Y4"/>
<keyword evidence="3" id="KW-1185">Reference proteome</keyword>
<sequence>MQAICSNTVVKQLSIRELGDVLSGCQDQAVSHELQTTTETTYSCQILRYLRRLVSSCSKRKMDFIPAAKLIEWIWDFGKMLRRVERMHLLQGRPRHLKTFKNTSRLSVVNPKPKLSQQPIRGTEKDFKSQ</sequence>
<accession>A0A3M6T9Y4</accession>
<gene>
    <name evidence="2" type="ORF">pdam_00003366</name>
</gene>